<dbReference type="AlphaFoldDB" id="A0A518DEM3"/>
<name>A0A518DEM3_9BACT</name>
<reference evidence="3 4" key="1">
    <citation type="submission" date="2019-02" db="EMBL/GenBank/DDBJ databases">
        <title>Deep-cultivation of Planctomycetes and their phenomic and genomic characterization uncovers novel biology.</title>
        <authorList>
            <person name="Wiegand S."/>
            <person name="Jogler M."/>
            <person name="Boedeker C."/>
            <person name="Pinto D."/>
            <person name="Vollmers J."/>
            <person name="Rivas-Marin E."/>
            <person name="Kohn T."/>
            <person name="Peeters S.H."/>
            <person name="Heuer A."/>
            <person name="Rast P."/>
            <person name="Oberbeckmann S."/>
            <person name="Bunk B."/>
            <person name="Jeske O."/>
            <person name="Meyerdierks A."/>
            <person name="Storesund J.E."/>
            <person name="Kallscheuer N."/>
            <person name="Luecker S."/>
            <person name="Lage O.M."/>
            <person name="Pohl T."/>
            <person name="Merkel B.J."/>
            <person name="Hornburger P."/>
            <person name="Mueller R.-W."/>
            <person name="Bruemmer F."/>
            <person name="Labrenz M."/>
            <person name="Spormann A.M."/>
            <person name="Op den Camp H."/>
            <person name="Overmann J."/>
            <person name="Amann R."/>
            <person name="Jetten M.S.M."/>
            <person name="Mascher T."/>
            <person name="Medema M.H."/>
            <person name="Devos D.P."/>
            <person name="Kaster A.-K."/>
            <person name="Ovreas L."/>
            <person name="Rohde M."/>
            <person name="Galperin M.Y."/>
            <person name="Jogler C."/>
        </authorList>
    </citation>
    <scope>NUCLEOTIDE SEQUENCE [LARGE SCALE GENOMIC DNA]</scope>
    <source>
        <strain evidence="3 4">Pla175</strain>
    </source>
</reference>
<evidence type="ECO:0000256" key="2">
    <source>
        <dbReference type="SAM" id="Phobius"/>
    </source>
</evidence>
<dbReference type="RefSeq" id="WP_145287365.1">
    <property type="nucleotide sequence ID" value="NZ_CP036291.1"/>
</dbReference>
<evidence type="ECO:0000313" key="4">
    <source>
        <dbReference type="Proteomes" id="UP000317429"/>
    </source>
</evidence>
<dbReference type="EMBL" id="CP036291">
    <property type="protein sequence ID" value="QDU89923.1"/>
    <property type="molecule type" value="Genomic_DNA"/>
</dbReference>
<keyword evidence="2" id="KW-0472">Membrane</keyword>
<evidence type="ECO:0000256" key="1">
    <source>
        <dbReference type="SAM" id="MobiDB-lite"/>
    </source>
</evidence>
<keyword evidence="2" id="KW-0812">Transmembrane</keyword>
<feature type="transmembrane region" description="Helical" evidence="2">
    <location>
        <begin position="37"/>
        <end position="62"/>
    </location>
</feature>
<feature type="compositionally biased region" description="Low complexity" evidence="1">
    <location>
        <begin position="82"/>
        <end position="95"/>
    </location>
</feature>
<gene>
    <name evidence="3" type="ORF">Pla175_33200</name>
</gene>
<dbReference type="KEGG" id="pnd:Pla175_33200"/>
<sequence>MPSFRFSIRTALLALPVVSLLLVLVAAASRQEFWAIGLLVGLGFVLVTPVVLAASYLAFTALSQVMRTAERLPAGRRPAGSLGDPDAPLADPAGPQGEPAA</sequence>
<dbReference type="Proteomes" id="UP000317429">
    <property type="component" value="Chromosome"/>
</dbReference>
<accession>A0A518DEM3</accession>
<evidence type="ECO:0000313" key="3">
    <source>
        <dbReference type="EMBL" id="QDU89923.1"/>
    </source>
</evidence>
<protein>
    <submittedName>
        <fullName evidence="3">Uncharacterized protein</fullName>
    </submittedName>
</protein>
<keyword evidence="2" id="KW-1133">Transmembrane helix</keyword>
<organism evidence="3 4">
    <name type="scientific">Pirellulimonas nuda</name>
    <dbReference type="NCBI Taxonomy" id="2528009"/>
    <lineage>
        <taxon>Bacteria</taxon>
        <taxon>Pseudomonadati</taxon>
        <taxon>Planctomycetota</taxon>
        <taxon>Planctomycetia</taxon>
        <taxon>Pirellulales</taxon>
        <taxon>Lacipirellulaceae</taxon>
        <taxon>Pirellulimonas</taxon>
    </lineage>
</organism>
<keyword evidence="4" id="KW-1185">Reference proteome</keyword>
<proteinExistence type="predicted"/>
<feature type="region of interest" description="Disordered" evidence="1">
    <location>
        <begin position="74"/>
        <end position="101"/>
    </location>
</feature>